<dbReference type="Pfam" id="PF08281">
    <property type="entry name" value="Sigma70_r4_2"/>
    <property type="match status" value="1"/>
</dbReference>
<dbReference type="KEGG" id="ppul:RO07_25520"/>
<dbReference type="GO" id="GO:0003677">
    <property type="term" value="F:DNA binding"/>
    <property type="evidence" value="ECO:0007669"/>
    <property type="project" value="InterPro"/>
</dbReference>
<evidence type="ECO:0000313" key="8">
    <source>
        <dbReference type="EMBL" id="SUA92980.1"/>
    </source>
</evidence>
<dbReference type="Gene3D" id="1.10.1740.10">
    <property type="match status" value="1"/>
</dbReference>
<feature type="domain" description="RNA polymerase sigma factor 70 region 4 type 2" evidence="6">
    <location>
        <begin position="147"/>
        <end position="193"/>
    </location>
</feature>
<reference evidence="8 10" key="3">
    <citation type="submission" date="2018-06" db="EMBL/GenBank/DDBJ databases">
        <authorList>
            <consortium name="Pathogen Informatics"/>
            <person name="Doyle S."/>
        </authorList>
    </citation>
    <scope>NUCLEOTIDE SEQUENCE [LARGE SCALE GENOMIC DNA]</scope>
    <source>
        <strain evidence="8 10">NCTC13159</strain>
    </source>
</reference>
<reference evidence="9" key="1">
    <citation type="submission" date="2014-12" db="EMBL/GenBank/DDBJ databases">
        <title>Complete Genome Sequencing of Pandoraea pulmonicola DSM 16583.</title>
        <authorList>
            <person name="Chan K.-G."/>
        </authorList>
    </citation>
    <scope>NUCLEOTIDE SEQUENCE [LARGE SCALE GENOMIC DNA]</scope>
    <source>
        <strain evidence="9">DSM 16583</strain>
    </source>
</reference>
<dbReference type="InterPro" id="IPR013324">
    <property type="entry name" value="RNA_pol_sigma_r3/r4-like"/>
</dbReference>
<dbReference type="Proteomes" id="UP000035086">
    <property type="component" value="Chromosome"/>
</dbReference>
<dbReference type="InterPro" id="IPR013249">
    <property type="entry name" value="RNA_pol_sigma70_r4_t2"/>
</dbReference>
<evidence type="ECO:0000313" key="7">
    <source>
        <dbReference type="EMBL" id="APD13545.1"/>
    </source>
</evidence>
<dbReference type="InterPro" id="IPR014284">
    <property type="entry name" value="RNA_pol_sigma-70_dom"/>
</dbReference>
<dbReference type="EMBL" id="CP010310">
    <property type="protein sequence ID" value="APD13545.1"/>
    <property type="molecule type" value="Genomic_DNA"/>
</dbReference>
<feature type="region of interest" description="Disordered" evidence="5">
    <location>
        <begin position="49"/>
        <end position="84"/>
    </location>
</feature>
<dbReference type="Proteomes" id="UP000254589">
    <property type="component" value="Unassembled WGS sequence"/>
</dbReference>
<comment type="similarity">
    <text evidence="1">Belongs to the sigma-70 factor family. ECF subfamily.</text>
</comment>
<evidence type="ECO:0000313" key="10">
    <source>
        <dbReference type="Proteomes" id="UP000254589"/>
    </source>
</evidence>
<sequence>MAQDSQPALSEYLVRHYGALKRRVTHLLGSSDLASDALHDAWLRVNAESAPVDKQDEGEATDGDHDTDSAAGTARGADADGRRHVLPSAVRSPGSYLVRMALNIAVDALRRNSRALPLDEIDALIEMADPAPGPAQTAQARIEMETLMQWLERMPERRREIFVLVHFENLVQAEVAQRLGCSKRTVEYELKHAHDYLARKMERDA</sequence>
<feature type="compositionally biased region" description="Basic and acidic residues" evidence="5">
    <location>
        <begin position="51"/>
        <end position="68"/>
    </location>
</feature>
<dbReference type="EMBL" id="UGSJ01000001">
    <property type="protein sequence ID" value="SUA92980.1"/>
    <property type="molecule type" value="Genomic_DNA"/>
</dbReference>
<dbReference type="AlphaFoldDB" id="A0AAJ4ZGN1"/>
<accession>A0AAJ4ZGN1</accession>
<proteinExistence type="inferred from homology"/>
<evidence type="ECO:0000256" key="1">
    <source>
        <dbReference type="ARBA" id="ARBA00010641"/>
    </source>
</evidence>
<gene>
    <name evidence="8" type="primary">fecI_7</name>
    <name evidence="8" type="ORF">NCTC13159_04525</name>
    <name evidence="7" type="ORF">RO07_25520</name>
</gene>
<evidence type="ECO:0000256" key="5">
    <source>
        <dbReference type="SAM" id="MobiDB-lite"/>
    </source>
</evidence>
<reference evidence="7" key="2">
    <citation type="submission" date="2016-11" db="EMBL/GenBank/DDBJ databases">
        <title>Complete Genome Sequencing of Pandoraea pulmonicola DSM 16583.</title>
        <authorList>
            <person name="Chan K.-G."/>
        </authorList>
    </citation>
    <scope>NUCLEOTIDE SEQUENCE</scope>
    <source>
        <strain evidence="7">DSM 16583</strain>
    </source>
</reference>
<dbReference type="InterPro" id="IPR036388">
    <property type="entry name" value="WH-like_DNA-bd_sf"/>
</dbReference>
<dbReference type="CDD" id="cd06171">
    <property type="entry name" value="Sigma70_r4"/>
    <property type="match status" value="1"/>
</dbReference>
<keyword evidence="3" id="KW-0731">Sigma factor</keyword>
<protein>
    <submittedName>
        <fullName evidence="8">Probable RNA polymerase sigma factor fecI</fullName>
    </submittedName>
</protein>
<evidence type="ECO:0000256" key="4">
    <source>
        <dbReference type="ARBA" id="ARBA00023163"/>
    </source>
</evidence>
<dbReference type="SUPFAM" id="SSF88659">
    <property type="entry name" value="Sigma3 and sigma4 domains of RNA polymerase sigma factors"/>
    <property type="match status" value="1"/>
</dbReference>
<evidence type="ECO:0000256" key="3">
    <source>
        <dbReference type="ARBA" id="ARBA00023082"/>
    </source>
</evidence>
<evidence type="ECO:0000313" key="9">
    <source>
        <dbReference type="Proteomes" id="UP000035086"/>
    </source>
</evidence>
<organism evidence="8 10">
    <name type="scientific">Pandoraea pulmonicola</name>
    <dbReference type="NCBI Taxonomy" id="93221"/>
    <lineage>
        <taxon>Bacteria</taxon>
        <taxon>Pseudomonadati</taxon>
        <taxon>Pseudomonadota</taxon>
        <taxon>Betaproteobacteria</taxon>
        <taxon>Burkholderiales</taxon>
        <taxon>Burkholderiaceae</taxon>
        <taxon>Pandoraea</taxon>
    </lineage>
</organism>
<keyword evidence="9" id="KW-1185">Reference proteome</keyword>
<evidence type="ECO:0000259" key="6">
    <source>
        <dbReference type="Pfam" id="PF08281"/>
    </source>
</evidence>
<dbReference type="Gene3D" id="1.10.10.10">
    <property type="entry name" value="Winged helix-like DNA-binding domain superfamily/Winged helix DNA-binding domain"/>
    <property type="match status" value="1"/>
</dbReference>
<dbReference type="RefSeq" id="WP_052267362.1">
    <property type="nucleotide sequence ID" value="NZ_CP010310.2"/>
</dbReference>
<evidence type="ECO:0000256" key="2">
    <source>
        <dbReference type="ARBA" id="ARBA00023015"/>
    </source>
</evidence>
<dbReference type="NCBIfam" id="TIGR02937">
    <property type="entry name" value="sigma70-ECF"/>
    <property type="match status" value="1"/>
</dbReference>
<dbReference type="InterPro" id="IPR039425">
    <property type="entry name" value="RNA_pol_sigma-70-like"/>
</dbReference>
<dbReference type="PANTHER" id="PTHR43133:SF63">
    <property type="entry name" value="RNA POLYMERASE SIGMA FACTOR FECI-RELATED"/>
    <property type="match status" value="1"/>
</dbReference>
<dbReference type="SUPFAM" id="SSF88946">
    <property type="entry name" value="Sigma2 domain of RNA polymerase sigma factors"/>
    <property type="match status" value="1"/>
</dbReference>
<name>A0AAJ4ZGN1_PANPU</name>
<keyword evidence="4" id="KW-0804">Transcription</keyword>
<dbReference type="PANTHER" id="PTHR43133">
    <property type="entry name" value="RNA POLYMERASE ECF-TYPE SIGMA FACTO"/>
    <property type="match status" value="1"/>
</dbReference>
<dbReference type="GO" id="GO:0006352">
    <property type="term" value="P:DNA-templated transcription initiation"/>
    <property type="evidence" value="ECO:0007669"/>
    <property type="project" value="InterPro"/>
</dbReference>
<dbReference type="GO" id="GO:0016987">
    <property type="term" value="F:sigma factor activity"/>
    <property type="evidence" value="ECO:0007669"/>
    <property type="project" value="UniProtKB-KW"/>
</dbReference>
<dbReference type="InterPro" id="IPR013325">
    <property type="entry name" value="RNA_pol_sigma_r2"/>
</dbReference>
<keyword evidence="2" id="KW-0805">Transcription regulation</keyword>